<keyword evidence="1" id="KW-0472">Membrane</keyword>
<protein>
    <submittedName>
        <fullName evidence="2">Uncharacterized protein</fullName>
    </submittedName>
</protein>
<reference evidence="2 3" key="1">
    <citation type="submission" date="2018-02" db="EMBL/GenBank/DDBJ databases">
        <title>Insights into the biology of acidophilic members of the Acidiferrobacteraceae family derived from comparative genomic analyses.</title>
        <authorList>
            <person name="Issotta F."/>
            <person name="Thyssen C."/>
            <person name="Mena C."/>
            <person name="Moya A."/>
            <person name="Bellenberg S."/>
            <person name="Sproer C."/>
            <person name="Covarrubias P.C."/>
            <person name="Sand W."/>
            <person name="Quatrini R."/>
            <person name="Vera M."/>
        </authorList>
    </citation>
    <scope>NUCLEOTIDE SEQUENCE [LARGE SCALE GENOMIC DNA]</scope>
    <source>
        <strain evidence="3">m-1</strain>
    </source>
</reference>
<organism evidence="2 3">
    <name type="scientific">Acidiferrobacter thiooxydans</name>
    <dbReference type="NCBI Taxonomy" id="163359"/>
    <lineage>
        <taxon>Bacteria</taxon>
        <taxon>Pseudomonadati</taxon>
        <taxon>Pseudomonadota</taxon>
        <taxon>Gammaproteobacteria</taxon>
        <taxon>Acidiferrobacterales</taxon>
        <taxon>Acidiferrobacteraceae</taxon>
        <taxon>Acidiferrobacter</taxon>
    </lineage>
</organism>
<evidence type="ECO:0000313" key="3">
    <source>
        <dbReference type="Proteomes" id="UP000253250"/>
    </source>
</evidence>
<keyword evidence="1" id="KW-1133">Transmembrane helix</keyword>
<comment type="caution">
    <text evidence="2">The sequence shown here is derived from an EMBL/GenBank/DDBJ whole genome shotgun (WGS) entry which is preliminary data.</text>
</comment>
<evidence type="ECO:0000313" key="2">
    <source>
        <dbReference type="EMBL" id="RCN59111.1"/>
    </source>
</evidence>
<evidence type="ECO:0000256" key="1">
    <source>
        <dbReference type="SAM" id="Phobius"/>
    </source>
</evidence>
<gene>
    <name evidence="2" type="ORF">C4900_05125</name>
</gene>
<keyword evidence="1" id="KW-0812">Transmembrane</keyword>
<feature type="transmembrane region" description="Helical" evidence="1">
    <location>
        <begin position="102"/>
        <end position="127"/>
    </location>
</feature>
<feature type="transmembrane region" description="Helical" evidence="1">
    <location>
        <begin position="62"/>
        <end position="82"/>
    </location>
</feature>
<name>A0A368HI99_9GAMM</name>
<accession>A0A368HI99</accession>
<dbReference type="Proteomes" id="UP000253250">
    <property type="component" value="Unassembled WGS sequence"/>
</dbReference>
<dbReference type="AlphaFoldDB" id="A0A368HI99"/>
<dbReference type="EMBL" id="PSYR01000001">
    <property type="protein sequence ID" value="RCN59111.1"/>
    <property type="molecule type" value="Genomic_DNA"/>
</dbReference>
<proteinExistence type="predicted"/>
<keyword evidence="3" id="KW-1185">Reference proteome</keyword>
<sequence>MNKEPYHESWHKRETFKSLVSYGQNAVKFVLLVNGGALVAVLGLLGSIYAKTCAAVNFQGPAICFVVGLCMGGLGFTSAYLTQLTLYRESIGERTGSEKLNHMTWVGLTLGLIAVGTLMFLSGALWATSVLHG</sequence>
<feature type="transmembrane region" description="Helical" evidence="1">
    <location>
        <begin position="29"/>
        <end position="50"/>
    </location>
</feature>